<dbReference type="PANTHER" id="PTHR44086:SF10">
    <property type="entry name" value="THIOSULFATE SULFURTRANSFERASE_RHODANESE-LIKE DOMAIN-CONTAINING PROTEIN 3"/>
    <property type="match status" value="1"/>
</dbReference>
<sequence>MLTGSFWFARISARNLVYASQRRSFTLSSLQQKSFPALVQEIKATNKNIHHLSPKDLNAIVYISSIQNPRLPPHVIDVRERHEVEATGTIPGAIVLPRGILERDVSKFIKQDDSRDVVVYCAGGFRSVLAAESLVRLGYGLREPETDNVQGSSAVENKNKPRVWSLDEGMDGWIKGGFEVEKKNK</sequence>
<evidence type="ECO:0000313" key="3">
    <source>
        <dbReference type="Proteomes" id="UP000726737"/>
    </source>
</evidence>
<dbReference type="InterPro" id="IPR036873">
    <property type="entry name" value="Rhodanese-like_dom_sf"/>
</dbReference>
<dbReference type="GO" id="GO:0004792">
    <property type="term" value="F:thiosulfate-cyanide sulfurtransferase activity"/>
    <property type="evidence" value="ECO:0007669"/>
    <property type="project" value="TreeGrafter"/>
</dbReference>
<keyword evidence="3" id="KW-1185">Reference proteome</keyword>
<dbReference type="InterPro" id="IPR001763">
    <property type="entry name" value="Rhodanese-like_dom"/>
</dbReference>
<proteinExistence type="predicted"/>
<dbReference type="PROSITE" id="PS50206">
    <property type="entry name" value="RHODANESE_3"/>
    <property type="match status" value="1"/>
</dbReference>
<dbReference type="AlphaFoldDB" id="A0A9P6U5F8"/>
<reference evidence="2" key="1">
    <citation type="journal article" date="2020" name="Fungal Divers.">
        <title>Resolving the Mortierellaceae phylogeny through synthesis of multi-gene phylogenetics and phylogenomics.</title>
        <authorList>
            <person name="Vandepol N."/>
            <person name="Liber J."/>
            <person name="Desiro A."/>
            <person name="Na H."/>
            <person name="Kennedy M."/>
            <person name="Barry K."/>
            <person name="Grigoriev I.V."/>
            <person name="Miller A.N."/>
            <person name="O'Donnell K."/>
            <person name="Stajich J.E."/>
            <person name="Bonito G."/>
        </authorList>
    </citation>
    <scope>NUCLEOTIDE SEQUENCE</scope>
    <source>
        <strain evidence="2">KOD948</strain>
    </source>
</reference>
<name>A0A9P6U5F8_9FUNG</name>
<evidence type="ECO:0000259" key="1">
    <source>
        <dbReference type="PROSITE" id="PS50206"/>
    </source>
</evidence>
<organism evidence="2 3">
    <name type="scientific">Mortierella polycephala</name>
    <dbReference type="NCBI Taxonomy" id="41804"/>
    <lineage>
        <taxon>Eukaryota</taxon>
        <taxon>Fungi</taxon>
        <taxon>Fungi incertae sedis</taxon>
        <taxon>Mucoromycota</taxon>
        <taxon>Mortierellomycotina</taxon>
        <taxon>Mortierellomycetes</taxon>
        <taxon>Mortierellales</taxon>
        <taxon>Mortierellaceae</taxon>
        <taxon>Mortierella</taxon>
    </lineage>
</organism>
<dbReference type="OrthoDB" id="566238at2759"/>
<dbReference type="EMBL" id="JAAAJA010000168">
    <property type="protein sequence ID" value="KAG0259990.1"/>
    <property type="molecule type" value="Genomic_DNA"/>
</dbReference>
<dbReference type="SUPFAM" id="SSF52821">
    <property type="entry name" value="Rhodanese/Cell cycle control phosphatase"/>
    <property type="match status" value="1"/>
</dbReference>
<evidence type="ECO:0000313" key="2">
    <source>
        <dbReference type="EMBL" id="KAG0259990.1"/>
    </source>
</evidence>
<dbReference type="SMART" id="SM00450">
    <property type="entry name" value="RHOD"/>
    <property type="match status" value="1"/>
</dbReference>
<comment type="caution">
    <text evidence="2">The sequence shown here is derived from an EMBL/GenBank/DDBJ whole genome shotgun (WGS) entry which is preliminary data.</text>
</comment>
<feature type="domain" description="Rhodanese" evidence="1">
    <location>
        <begin position="74"/>
        <end position="182"/>
    </location>
</feature>
<dbReference type="Gene3D" id="3.40.250.10">
    <property type="entry name" value="Rhodanese-like domain"/>
    <property type="match status" value="1"/>
</dbReference>
<dbReference type="Pfam" id="PF00581">
    <property type="entry name" value="Rhodanese"/>
    <property type="match status" value="1"/>
</dbReference>
<dbReference type="Proteomes" id="UP000726737">
    <property type="component" value="Unassembled WGS sequence"/>
</dbReference>
<gene>
    <name evidence="2" type="ORF">BG011_002210</name>
</gene>
<dbReference type="PANTHER" id="PTHR44086">
    <property type="entry name" value="THIOSULFATE SULFURTRANSFERASE RDL2, MITOCHONDRIAL-RELATED"/>
    <property type="match status" value="1"/>
</dbReference>
<protein>
    <recommendedName>
        <fullName evidence="1">Rhodanese domain-containing protein</fullName>
    </recommendedName>
</protein>
<accession>A0A9P6U5F8</accession>
<dbReference type="CDD" id="cd00158">
    <property type="entry name" value="RHOD"/>
    <property type="match status" value="1"/>
</dbReference>